<dbReference type="Pfam" id="PF04290">
    <property type="entry name" value="DctQ"/>
    <property type="match status" value="1"/>
</dbReference>
<dbReference type="PANTHER" id="PTHR35011">
    <property type="entry name" value="2,3-DIKETO-L-GULONATE TRAP TRANSPORTER SMALL PERMEASE PROTEIN YIAM"/>
    <property type="match status" value="1"/>
</dbReference>
<accession>A0ABU0G1B5</accession>
<keyword evidence="7 9" id="KW-0472">Membrane</keyword>
<dbReference type="PANTHER" id="PTHR35011:SF4">
    <property type="entry name" value="SLL1102 PROTEIN"/>
    <property type="match status" value="1"/>
</dbReference>
<keyword evidence="3" id="KW-1003">Cell membrane</keyword>
<keyword evidence="2 9" id="KW-0813">Transport</keyword>
<keyword evidence="4 9" id="KW-0997">Cell inner membrane</keyword>
<feature type="transmembrane region" description="Helical" evidence="9">
    <location>
        <begin position="92"/>
        <end position="114"/>
    </location>
</feature>
<feature type="transmembrane region" description="Helical" evidence="9">
    <location>
        <begin position="134"/>
        <end position="155"/>
    </location>
</feature>
<evidence type="ECO:0000256" key="7">
    <source>
        <dbReference type="ARBA" id="ARBA00023136"/>
    </source>
</evidence>
<evidence type="ECO:0000256" key="10">
    <source>
        <dbReference type="SAM" id="MobiDB-lite"/>
    </source>
</evidence>
<protein>
    <recommendedName>
        <fullName evidence="9">TRAP transporter small permease protein</fullName>
    </recommendedName>
</protein>
<dbReference type="EMBL" id="JAUSUW010000001">
    <property type="protein sequence ID" value="MDQ0419133.1"/>
    <property type="molecule type" value="Genomic_DNA"/>
</dbReference>
<dbReference type="RefSeq" id="WP_307368042.1">
    <property type="nucleotide sequence ID" value="NZ_JAUSUW010000001.1"/>
</dbReference>
<comment type="function">
    <text evidence="9">Part of the tripartite ATP-independent periplasmic (TRAP) transport system.</text>
</comment>
<dbReference type="InterPro" id="IPR007387">
    <property type="entry name" value="TRAP_DctQ"/>
</dbReference>
<dbReference type="Proteomes" id="UP001238496">
    <property type="component" value="Unassembled WGS sequence"/>
</dbReference>
<comment type="similarity">
    <text evidence="8 9">Belongs to the TRAP transporter small permease family.</text>
</comment>
<sequence length="196" mass="22114">MTILLAVSRLIDAINGAIGRWVSWLLLAAVLISAGNAVIRKTFDISSNAWLEVQWYLFGTVFMLAAAYALQRNDHVRIDVLAGNFKKRTRDWIDLLGHIFFLLPFCLMMTYFAWPFFWRSFMSGEMSSNAGGLIIWPAKASIFVGFLMLNLQAFSEIIKRYAIMRGDLEEPTIVSGHAQPEQAENATRQTKEGSNA</sequence>
<evidence type="ECO:0000256" key="9">
    <source>
        <dbReference type="RuleBase" id="RU369079"/>
    </source>
</evidence>
<evidence type="ECO:0000256" key="2">
    <source>
        <dbReference type="ARBA" id="ARBA00022448"/>
    </source>
</evidence>
<dbReference type="InterPro" id="IPR055348">
    <property type="entry name" value="DctQ"/>
</dbReference>
<evidence type="ECO:0000256" key="6">
    <source>
        <dbReference type="ARBA" id="ARBA00022989"/>
    </source>
</evidence>
<evidence type="ECO:0000256" key="8">
    <source>
        <dbReference type="ARBA" id="ARBA00038436"/>
    </source>
</evidence>
<feature type="domain" description="Tripartite ATP-independent periplasmic transporters DctQ component" evidence="11">
    <location>
        <begin position="31"/>
        <end position="160"/>
    </location>
</feature>
<feature type="transmembrane region" description="Helical" evidence="9">
    <location>
        <begin position="21"/>
        <end position="39"/>
    </location>
</feature>
<evidence type="ECO:0000256" key="5">
    <source>
        <dbReference type="ARBA" id="ARBA00022692"/>
    </source>
</evidence>
<keyword evidence="13" id="KW-1185">Reference proteome</keyword>
<gene>
    <name evidence="12" type="ORF">J2045_000143</name>
</gene>
<evidence type="ECO:0000259" key="11">
    <source>
        <dbReference type="Pfam" id="PF04290"/>
    </source>
</evidence>
<organism evidence="12 13">
    <name type="scientific">Peteryoungia aggregata LMG 23059</name>
    <dbReference type="NCBI Taxonomy" id="1368425"/>
    <lineage>
        <taxon>Bacteria</taxon>
        <taxon>Pseudomonadati</taxon>
        <taxon>Pseudomonadota</taxon>
        <taxon>Alphaproteobacteria</taxon>
        <taxon>Hyphomicrobiales</taxon>
        <taxon>Rhizobiaceae</taxon>
        <taxon>Peteryoungia</taxon>
    </lineage>
</organism>
<evidence type="ECO:0000256" key="1">
    <source>
        <dbReference type="ARBA" id="ARBA00004429"/>
    </source>
</evidence>
<evidence type="ECO:0000256" key="3">
    <source>
        <dbReference type="ARBA" id="ARBA00022475"/>
    </source>
</evidence>
<proteinExistence type="inferred from homology"/>
<feature type="region of interest" description="Disordered" evidence="10">
    <location>
        <begin position="174"/>
        <end position="196"/>
    </location>
</feature>
<comment type="caution">
    <text evidence="12">The sequence shown here is derived from an EMBL/GenBank/DDBJ whole genome shotgun (WGS) entry which is preliminary data.</text>
</comment>
<comment type="subunit">
    <text evidence="9">The complex comprises the extracytoplasmic solute receptor protein and the two transmembrane proteins.</text>
</comment>
<evidence type="ECO:0000313" key="12">
    <source>
        <dbReference type="EMBL" id="MDQ0419133.1"/>
    </source>
</evidence>
<evidence type="ECO:0000256" key="4">
    <source>
        <dbReference type="ARBA" id="ARBA00022519"/>
    </source>
</evidence>
<feature type="transmembrane region" description="Helical" evidence="9">
    <location>
        <begin position="54"/>
        <end position="71"/>
    </location>
</feature>
<keyword evidence="6 9" id="KW-1133">Transmembrane helix</keyword>
<keyword evidence="5 9" id="KW-0812">Transmembrane</keyword>
<reference evidence="12 13" key="1">
    <citation type="submission" date="2023-07" db="EMBL/GenBank/DDBJ databases">
        <title>Genomic Encyclopedia of Type Strains, Phase IV (KMG-IV): sequencing the most valuable type-strain genomes for metagenomic binning, comparative biology and taxonomic classification.</title>
        <authorList>
            <person name="Goeker M."/>
        </authorList>
    </citation>
    <scope>NUCLEOTIDE SEQUENCE [LARGE SCALE GENOMIC DNA]</scope>
    <source>
        <strain evidence="12 13">DSM 1111</strain>
    </source>
</reference>
<name>A0ABU0G1B5_9HYPH</name>
<evidence type="ECO:0000313" key="13">
    <source>
        <dbReference type="Proteomes" id="UP001238496"/>
    </source>
</evidence>
<comment type="subcellular location">
    <subcellularLocation>
        <location evidence="1 9">Cell inner membrane</location>
        <topology evidence="1 9">Multi-pass membrane protein</topology>
    </subcellularLocation>
</comment>
<feature type="compositionally biased region" description="Polar residues" evidence="10">
    <location>
        <begin position="182"/>
        <end position="196"/>
    </location>
</feature>